<proteinExistence type="inferred from homology"/>
<keyword evidence="3" id="KW-0813">Transport</keyword>
<dbReference type="STRING" id="1121306.SAMN02745196_02840"/>
<evidence type="ECO:0000313" key="11">
    <source>
        <dbReference type="EMBL" id="SHI09950.1"/>
    </source>
</evidence>
<dbReference type="OrthoDB" id="9800132at2"/>
<sequence>MNIVVQLLPFIVMMVVLYLIIFLPEKKRKKQYEEMINSLKVNDEIMTKGGVMGRITSLKDDYIILESGPDRSRIKFTKQAIASVITPEETVSEN</sequence>
<dbReference type="InterPro" id="IPR003849">
    <property type="entry name" value="Preprotein_translocase_YajC"/>
</dbReference>
<dbReference type="PRINTS" id="PR01853">
    <property type="entry name" value="YAJCTRNLCASE"/>
</dbReference>
<keyword evidence="5 10" id="KW-0812">Transmembrane</keyword>
<evidence type="ECO:0000313" key="12">
    <source>
        <dbReference type="Proteomes" id="UP000184526"/>
    </source>
</evidence>
<evidence type="ECO:0000256" key="3">
    <source>
        <dbReference type="ARBA" id="ARBA00022448"/>
    </source>
</evidence>
<keyword evidence="8" id="KW-0811">Translocation</keyword>
<dbReference type="Pfam" id="PF02699">
    <property type="entry name" value="YajC"/>
    <property type="match status" value="1"/>
</dbReference>
<feature type="transmembrane region" description="Helical" evidence="10">
    <location>
        <begin position="6"/>
        <end position="23"/>
    </location>
</feature>
<comment type="subcellular location">
    <subcellularLocation>
        <location evidence="1">Cell membrane</location>
        <topology evidence="1">Single-pass membrane protein</topology>
    </subcellularLocation>
</comment>
<keyword evidence="9 10" id="KW-0472">Membrane</keyword>
<evidence type="ECO:0000256" key="1">
    <source>
        <dbReference type="ARBA" id="ARBA00004162"/>
    </source>
</evidence>
<dbReference type="RefSeq" id="WP_072832658.1">
    <property type="nucleotide sequence ID" value="NZ_FQXP01000013.1"/>
</dbReference>
<dbReference type="EMBL" id="FQXP01000013">
    <property type="protein sequence ID" value="SHI09950.1"/>
    <property type="molecule type" value="Genomic_DNA"/>
</dbReference>
<keyword evidence="6" id="KW-0653">Protein transport</keyword>
<dbReference type="GO" id="GO:0015031">
    <property type="term" value="P:protein transport"/>
    <property type="evidence" value="ECO:0007669"/>
    <property type="project" value="UniProtKB-KW"/>
</dbReference>
<name>A0A1M5YD11_9CLOT</name>
<organism evidence="11 12">
    <name type="scientific">Clostridium collagenovorans DSM 3089</name>
    <dbReference type="NCBI Taxonomy" id="1121306"/>
    <lineage>
        <taxon>Bacteria</taxon>
        <taxon>Bacillati</taxon>
        <taxon>Bacillota</taxon>
        <taxon>Clostridia</taxon>
        <taxon>Eubacteriales</taxon>
        <taxon>Clostridiaceae</taxon>
        <taxon>Clostridium</taxon>
    </lineage>
</organism>
<evidence type="ECO:0000256" key="8">
    <source>
        <dbReference type="ARBA" id="ARBA00023010"/>
    </source>
</evidence>
<protein>
    <submittedName>
        <fullName evidence="11">Preprotein translocase subunit YajC</fullName>
    </submittedName>
</protein>
<dbReference type="PANTHER" id="PTHR33909:SF1">
    <property type="entry name" value="SEC TRANSLOCON ACCESSORY COMPLEX SUBUNIT YAJC"/>
    <property type="match status" value="1"/>
</dbReference>
<evidence type="ECO:0000256" key="7">
    <source>
        <dbReference type="ARBA" id="ARBA00022989"/>
    </source>
</evidence>
<reference evidence="11 12" key="1">
    <citation type="submission" date="2016-11" db="EMBL/GenBank/DDBJ databases">
        <authorList>
            <person name="Jaros S."/>
            <person name="Januszkiewicz K."/>
            <person name="Wedrychowicz H."/>
        </authorList>
    </citation>
    <scope>NUCLEOTIDE SEQUENCE [LARGE SCALE GENOMIC DNA]</scope>
    <source>
        <strain evidence="11 12">DSM 3089</strain>
    </source>
</reference>
<evidence type="ECO:0000256" key="6">
    <source>
        <dbReference type="ARBA" id="ARBA00022927"/>
    </source>
</evidence>
<dbReference type="GO" id="GO:0005886">
    <property type="term" value="C:plasma membrane"/>
    <property type="evidence" value="ECO:0007669"/>
    <property type="project" value="UniProtKB-SubCell"/>
</dbReference>
<keyword evidence="4" id="KW-1003">Cell membrane</keyword>
<dbReference type="PANTHER" id="PTHR33909">
    <property type="entry name" value="SEC TRANSLOCON ACCESSORY COMPLEX SUBUNIT YAJC"/>
    <property type="match status" value="1"/>
</dbReference>
<dbReference type="AlphaFoldDB" id="A0A1M5YD11"/>
<keyword evidence="7 10" id="KW-1133">Transmembrane helix</keyword>
<keyword evidence="12" id="KW-1185">Reference proteome</keyword>
<dbReference type="SMART" id="SM01323">
    <property type="entry name" value="YajC"/>
    <property type="match status" value="1"/>
</dbReference>
<dbReference type="NCBIfam" id="TIGR00739">
    <property type="entry name" value="yajC"/>
    <property type="match status" value="1"/>
</dbReference>
<evidence type="ECO:0000256" key="9">
    <source>
        <dbReference type="ARBA" id="ARBA00023136"/>
    </source>
</evidence>
<accession>A0A1M5YD11</accession>
<comment type="similarity">
    <text evidence="2">Belongs to the YajC family.</text>
</comment>
<gene>
    <name evidence="11" type="ORF">SAMN02745196_02840</name>
</gene>
<evidence type="ECO:0000256" key="5">
    <source>
        <dbReference type="ARBA" id="ARBA00022692"/>
    </source>
</evidence>
<evidence type="ECO:0000256" key="4">
    <source>
        <dbReference type="ARBA" id="ARBA00022475"/>
    </source>
</evidence>
<evidence type="ECO:0000256" key="10">
    <source>
        <dbReference type="SAM" id="Phobius"/>
    </source>
</evidence>
<dbReference type="Proteomes" id="UP000184526">
    <property type="component" value="Unassembled WGS sequence"/>
</dbReference>
<evidence type="ECO:0000256" key="2">
    <source>
        <dbReference type="ARBA" id="ARBA00006742"/>
    </source>
</evidence>